<comment type="similarity">
    <text evidence="2 11">Belongs to the Mediator complex subunit 16 family.</text>
</comment>
<dbReference type="PANTHER" id="PTHR13224:SF6">
    <property type="entry name" value="MEDIATOR OF RNA POLYMERASE II TRANSCRIPTION SUBUNIT 16"/>
    <property type="match status" value="1"/>
</dbReference>
<dbReference type="Proteomes" id="UP000759131">
    <property type="component" value="Unassembled WGS sequence"/>
</dbReference>
<dbReference type="InterPro" id="IPR048339">
    <property type="entry name" value="Mediator_Med16_C"/>
</dbReference>
<evidence type="ECO:0000256" key="8">
    <source>
        <dbReference type="ARBA" id="ARBA00023163"/>
    </source>
</evidence>
<dbReference type="PANTHER" id="PTHR13224">
    <property type="entry name" value="THYROID HORMONE RECEPTOR-ASSOCIATED PROTEIN-RELATED"/>
    <property type="match status" value="1"/>
</dbReference>
<evidence type="ECO:0000256" key="6">
    <source>
        <dbReference type="ARBA" id="ARBA00023015"/>
    </source>
</evidence>
<keyword evidence="6 11" id="KW-0805">Transcription regulation</keyword>
<gene>
    <name evidence="11" type="primary">MED16</name>
    <name evidence="16" type="ORF">OSB1V03_LOCUS4195</name>
</gene>
<evidence type="ECO:0000256" key="12">
    <source>
        <dbReference type="SAM" id="Phobius"/>
    </source>
</evidence>
<feature type="domain" description="Mediator of RNA polymerase II transcription subunit 16 central helical bridge" evidence="14">
    <location>
        <begin position="476"/>
        <end position="523"/>
    </location>
</feature>
<feature type="transmembrane region" description="Helical" evidence="12">
    <location>
        <begin position="971"/>
        <end position="991"/>
    </location>
</feature>
<evidence type="ECO:0000256" key="1">
    <source>
        <dbReference type="ARBA" id="ARBA00004123"/>
    </source>
</evidence>
<comment type="subunit">
    <text evidence="11">Component of the Mediator complex.</text>
</comment>
<dbReference type="AlphaFoldDB" id="A0A7R9PXM1"/>
<dbReference type="Pfam" id="PF11635">
    <property type="entry name" value="Med16_N"/>
    <property type="match status" value="1"/>
</dbReference>
<evidence type="ECO:0000256" key="11">
    <source>
        <dbReference type="RuleBase" id="RU364149"/>
    </source>
</evidence>
<dbReference type="EMBL" id="OC856436">
    <property type="protein sequence ID" value="CAD7623744.1"/>
    <property type="molecule type" value="Genomic_DNA"/>
</dbReference>
<evidence type="ECO:0000256" key="2">
    <source>
        <dbReference type="ARBA" id="ARBA00006543"/>
    </source>
</evidence>
<proteinExistence type="inferred from homology"/>
<keyword evidence="12" id="KW-0812">Transmembrane</keyword>
<evidence type="ECO:0000256" key="3">
    <source>
        <dbReference type="ARBA" id="ARBA00019614"/>
    </source>
</evidence>
<reference evidence="16" key="1">
    <citation type="submission" date="2020-11" db="EMBL/GenBank/DDBJ databases">
        <authorList>
            <person name="Tran Van P."/>
        </authorList>
    </citation>
    <scope>NUCLEOTIDE SEQUENCE</scope>
</reference>
<protein>
    <recommendedName>
        <fullName evidence="3 11">Mediator of RNA polymerase II transcription subunit 16</fullName>
    </recommendedName>
    <alternativeName>
        <fullName evidence="10 11">Mediator complex subunit 16</fullName>
    </alternativeName>
</protein>
<keyword evidence="4" id="KW-0853">WD repeat</keyword>
<evidence type="ECO:0000259" key="15">
    <source>
        <dbReference type="Pfam" id="PF20719"/>
    </source>
</evidence>
<evidence type="ECO:0000256" key="5">
    <source>
        <dbReference type="ARBA" id="ARBA00022737"/>
    </source>
</evidence>
<dbReference type="EMBL" id="CAJPIZ010001861">
    <property type="protein sequence ID" value="CAG2104174.1"/>
    <property type="molecule type" value="Genomic_DNA"/>
</dbReference>
<sequence>MDQIYSVFRHNYSANNGFSESVSQLSPLCCISSGNLMAFTSTTDLNDSSAKWFAFHVFVVDLNIPYNPFKVSSHLEEITALEWDISGTKLLIGDLVGNIELWSMREYLLSDWYLVDVHHFSGERILSAIWFHNGIKIGINNDKKDTNVSYLEKYTHTKFAASVRQFGGKPTEGYLAISSSGLVCCSLFLSDGTVVSGMEILGQFRTKLKRVDVCYAKNGDFLVVTTNGCVDSSINCYGVTVKVNVGCNSQEKQKCLITCQAYTSFYMSCSKALTSEAYRSVTHLKFVLREAAEAVVIAASGISGSTVELWELREKPVSIHKMFQTKNNSNIDLNTGASVGPKTVVWQHNTSSNSSVNVVSIATPRLSLFDTSPPPSYILVAFKDNTIKCFYRENLQLICSVGLGTTQSRTVDTNKTFGMQKMSTSMPTITSIADMQFTWSSCAMVAIDSLSQIYLYKLSPITDPGGHMSANYAQTMLEYCLVSGNDWWDVIIGLRPNLIDSVCEKITETFMNKQQLELQQKWLSHPGGHMSANYAQTMLEYCLVSGNDWWDVIIGLRPNLIDSVCEKITETFMNKQQLELQQKWLSRFLTIKASLYRCLNTSSANNSGQCKAGDFYTLIMLNAIATTLKSLLRPRDNQENEGPAENLSLLIQNKGNDMQYMKVDTILINLDNKDFCVEPQILQSFQHLHQWIADLTLYLLASLPQQCHHNQFRFPGGGLIFDTKALNTLRELLVIIRFWGLINSGCLPVFTKMENDLDVISLLFKLLSKTVTERLDEKLLDECCLLPNQVLIPHLDLCLKAIGVASPALFTNALPLQFDYFSEPSFLKFTAKTHSIDGAVNCYAGRRIDVVRYVGLGASNQESSNLRSCSRCNAVSLLKPIMRSPATRAWDQRWIKNCLCGGHWRAKRDTKHLLEDIHNEIEAIEDLKDSSSKREKNCICLFFAAFVILYTISVLIFYRFYLVFHYSKENIIQNIVWFLPFIISPFIFIGIKRLLQLYYRWIGDNSDERLKQLKR</sequence>
<keyword evidence="12" id="KW-1133">Transmembrane helix</keyword>
<feature type="non-terminal residue" evidence="16">
    <location>
        <position position="1"/>
    </location>
</feature>
<name>A0A7R9PXM1_9ACAR</name>
<dbReference type="GO" id="GO:0016592">
    <property type="term" value="C:mediator complex"/>
    <property type="evidence" value="ECO:0007669"/>
    <property type="project" value="InterPro"/>
</dbReference>
<keyword evidence="8 11" id="KW-0804">Transcription</keyword>
<keyword evidence="12" id="KW-0472">Membrane</keyword>
<evidence type="ECO:0000313" key="16">
    <source>
        <dbReference type="EMBL" id="CAD7623744.1"/>
    </source>
</evidence>
<dbReference type="GO" id="GO:0045893">
    <property type="term" value="P:positive regulation of DNA-templated transcription"/>
    <property type="evidence" value="ECO:0007669"/>
    <property type="project" value="TreeGrafter"/>
</dbReference>
<accession>A0A7R9PXM1</accession>
<comment type="function">
    <text evidence="11">Component of the Mediator complex, a coactivator involved in the regulated transcription of nearly all RNA polymerase II-dependent genes. Mediator functions as a bridge to convey information from gene-specific regulatory proteins to the basal RNA polymerase II transcription machinery. Mediator is recruited to promoters by direct interactions with regulatory proteins and serves as a scaffold for the assembly of a functional preinitiation complex with RNA polymerase II and the general transcription factors.</text>
</comment>
<dbReference type="InterPro" id="IPR048616">
    <property type="entry name" value="MED16_bridge"/>
</dbReference>
<evidence type="ECO:0000256" key="9">
    <source>
        <dbReference type="ARBA" id="ARBA00023242"/>
    </source>
</evidence>
<organism evidence="16">
    <name type="scientific">Medioppia subpectinata</name>
    <dbReference type="NCBI Taxonomy" id="1979941"/>
    <lineage>
        <taxon>Eukaryota</taxon>
        <taxon>Metazoa</taxon>
        <taxon>Ecdysozoa</taxon>
        <taxon>Arthropoda</taxon>
        <taxon>Chelicerata</taxon>
        <taxon>Arachnida</taxon>
        <taxon>Acari</taxon>
        <taxon>Acariformes</taxon>
        <taxon>Sarcoptiformes</taxon>
        <taxon>Oribatida</taxon>
        <taxon>Brachypylina</taxon>
        <taxon>Oppioidea</taxon>
        <taxon>Oppiidae</taxon>
        <taxon>Medioppia</taxon>
    </lineage>
</organism>
<feature type="domain" description="Mediator complex subunit Med16 N-terminal" evidence="13">
    <location>
        <begin position="120"/>
        <end position="408"/>
    </location>
</feature>
<keyword evidence="7 11" id="KW-0010">Activator</keyword>
<dbReference type="InterPro" id="IPR048338">
    <property type="entry name" value="Mediator_Med16"/>
</dbReference>
<evidence type="ECO:0000259" key="14">
    <source>
        <dbReference type="Pfam" id="PF20718"/>
    </source>
</evidence>
<feature type="domain" description="Mediator of RNA polymerase II transcription subunit 16 central helical bridge" evidence="14">
    <location>
        <begin position="538"/>
        <end position="739"/>
    </location>
</feature>
<dbReference type="OrthoDB" id="10018574at2759"/>
<feature type="domain" description="Mediator complex subunit 16 C-terminal" evidence="15">
    <location>
        <begin position="842"/>
        <end position="905"/>
    </location>
</feature>
<dbReference type="SUPFAM" id="SSF69322">
    <property type="entry name" value="Tricorn protease domain 2"/>
    <property type="match status" value="1"/>
</dbReference>
<comment type="subcellular location">
    <subcellularLocation>
        <location evidence="1 11">Nucleus</location>
    </subcellularLocation>
</comment>
<evidence type="ECO:0000259" key="13">
    <source>
        <dbReference type="Pfam" id="PF11635"/>
    </source>
</evidence>
<dbReference type="Pfam" id="PF20719">
    <property type="entry name" value="Med16_C"/>
    <property type="match status" value="1"/>
</dbReference>
<keyword evidence="5" id="KW-0677">Repeat</keyword>
<evidence type="ECO:0000313" key="17">
    <source>
        <dbReference type="Proteomes" id="UP000759131"/>
    </source>
</evidence>
<dbReference type="Pfam" id="PF20718">
    <property type="entry name" value="Med16_bridge"/>
    <property type="match status" value="2"/>
</dbReference>
<dbReference type="InterPro" id="IPR021665">
    <property type="entry name" value="Mediator_Med16_N"/>
</dbReference>
<evidence type="ECO:0000256" key="7">
    <source>
        <dbReference type="ARBA" id="ARBA00023159"/>
    </source>
</evidence>
<keyword evidence="17" id="KW-1185">Reference proteome</keyword>
<feature type="transmembrane region" description="Helical" evidence="12">
    <location>
        <begin position="938"/>
        <end position="959"/>
    </location>
</feature>
<keyword evidence="9 11" id="KW-0539">Nucleus</keyword>
<evidence type="ECO:0000256" key="10">
    <source>
        <dbReference type="ARBA" id="ARBA00032015"/>
    </source>
</evidence>
<evidence type="ECO:0000256" key="4">
    <source>
        <dbReference type="ARBA" id="ARBA00022574"/>
    </source>
</evidence>